<keyword evidence="9" id="KW-0325">Glycoprotein</keyword>
<evidence type="ECO:0000259" key="12">
    <source>
        <dbReference type="SMART" id="SM00079"/>
    </source>
</evidence>
<dbReference type="GO" id="GO:0015276">
    <property type="term" value="F:ligand-gated monoatomic ion channel activity"/>
    <property type="evidence" value="ECO:0007669"/>
    <property type="project" value="InterPro"/>
</dbReference>
<proteinExistence type="inferred from homology"/>
<evidence type="ECO:0000256" key="8">
    <source>
        <dbReference type="ARBA" id="ARBA00023170"/>
    </source>
</evidence>
<name>A0A922IEJ8_DERFA</name>
<comment type="similarity">
    <text evidence="2">Belongs to the glutamate-gated ion channel (TC 1.A.10.1) family.</text>
</comment>
<dbReference type="GO" id="GO:0016020">
    <property type="term" value="C:membrane"/>
    <property type="evidence" value="ECO:0007669"/>
    <property type="project" value="UniProtKB-SubCell"/>
</dbReference>
<dbReference type="InterPro" id="IPR019594">
    <property type="entry name" value="Glu/Gly-bd"/>
</dbReference>
<evidence type="ECO:0000256" key="9">
    <source>
        <dbReference type="ARBA" id="ARBA00023180"/>
    </source>
</evidence>
<evidence type="ECO:0000256" key="7">
    <source>
        <dbReference type="ARBA" id="ARBA00023136"/>
    </source>
</evidence>
<comment type="caution">
    <text evidence="13">The sequence shown here is derived from an EMBL/GenBank/DDBJ whole genome shotgun (WGS) entry which is preliminary data.</text>
</comment>
<dbReference type="EMBL" id="ASGP02000001">
    <property type="protein sequence ID" value="KAH9528600.1"/>
    <property type="molecule type" value="Genomic_DNA"/>
</dbReference>
<keyword evidence="11" id="KW-0407">Ion channel</keyword>
<evidence type="ECO:0000313" key="13">
    <source>
        <dbReference type="EMBL" id="KAH9528600.1"/>
    </source>
</evidence>
<protein>
    <submittedName>
        <fullName evidence="13">Glutamate receptor ionotropic, kainate 3</fullName>
    </submittedName>
</protein>
<evidence type="ECO:0000256" key="2">
    <source>
        <dbReference type="ARBA" id="ARBA00008685"/>
    </source>
</evidence>
<keyword evidence="8 13" id="KW-0675">Receptor</keyword>
<evidence type="ECO:0000256" key="3">
    <source>
        <dbReference type="ARBA" id="ARBA00022448"/>
    </source>
</evidence>
<keyword evidence="3" id="KW-0813">Transport</keyword>
<keyword evidence="4" id="KW-0812">Transmembrane</keyword>
<evidence type="ECO:0000256" key="5">
    <source>
        <dbReference type="ARBA" id="ARBA00022989"/>
    </source>
</evidence>
<dbReference type="Proteomes" id="UP000790347">
    <property type="component" value="Unassembled WGS sequence"/>
</dbReference>
<evidence type="ECO:0000313" key="14">
    <source>
        <dbReference type="Proteomes" id="UP000790347"/>
    </source>
</evidence>
<evidence type="ECO:0000256" key="10">
    <source>
        <dbReference type="ARBA" id="ARBA00023286"/>
    </source>
</evidence>
<dbReference type="InterPro" id="IPR015683">
    <property type="entry name" value="Ionotropic_Glu_rcpt"/>
</dbReference>
<accession>A0A922IEJ8</accession>
<dbReference type="SMART" id="SM00079">
    <property type="entry name" value="PBPe"/>
    <property type="match status" value="1"/>
</dbReference>
<dbReference type="SUPFAM" id="SSF53850">
    <property type="entry name" value="Periplasmic binding protein-like II"/>
    <property type="match status" value="1"/>
</dbReference>
<keyword evidence="7" id="KW-0472">Membrane</keyword>
<dbReference type="AlphaFoldDB" id="A0A922IEJ8"/>
<feature type="domain" description="Ionotropic glutamate receptor C-terminal" evidence="12">
    <location>
        <begin position="35"/>
        <end position="285"/>
    </location>
</feature>
<dbReference type="OrthoDB" id="6510174at2759"/>
<keyword evidence="5" id="KW-1133">Transmembrane helix</keyword>
<dbReference type="InterPro" id="IPR001320">
    <property type="entry name" value="Iontro_rcpt_C"/>
</dbReference>
<organism evidence="13 14">
    <name type="scientific">Dermatophagoides farinae</name>
    <name type="common">American house dust mite</name>
    <dbReference type="NCBI Taxonomy" id="6954"/>
    <lineage>
        <taxon>Eukaryota</taxon>
        <taxon>Metazoa</taxon>
        <taxon>Ecdysozoa</taxon>
        <taxon>Arthropoda</taxon>
        <taxon>Chelicerata</taxon>
        <taxon>Arachnida</taxon>
        <taxon>Acari</taxon>
        <taxon>Acariformes</taxon>
        <taxon>Sarcoptiformes</taxon>
        <taxon>Astigmata</taxon>
        <taxon>Psoroptidia</taxon>
        <taxon>Analgoidea</taxon>
        <taxon>Pyroglyphidae</taxon>
        <taxon>Dermatophagoidinae</taxon>
        <taxon>Dermatophagoides</taxon>
    </lineage>
</organism>
<dbReference type="PANTHER" id="PTHR18966">
    <property type="entry name" value="IONOTROPIC GLUTAMATE RECEPTOR"/>
    <property type="match status" value="1"/>
</dbReference>
<reference evidence="13" key="2">
    <citation type="journal article" date="2022" name="Res Sq">
        <title>Comparative Genomics Reveals Insights into the Divergent Evolution of Astigmatic Mites and Household Pest Adaptations.</title>
        <authorList>
            <person name="Xiong Q."/>
            <person name="Wan A.T.-Y."/>
            <person name="Liu X.-Y."/>
            <person name="Fung C.S.-H."/>
            <person name="Xiao X."/>
            <person name="Malainual N."/>
            <person name="Hou J."/>
            <person name="Wang L."/>
            <person name="Wang M."/>
            <person name="Yang K."/>
            <person name="Cui Y."/>
            <person name="Leung E."/>
            <person name="Nong W."/>
            <person name="Shin S.-K."/>
            <person name="Au S."/>
            <person name="Jeong K.Y."/>
            <person name="Chew F.T."/>
            <person name="Hui J."/>
            <person name="Leung T.F."/>
            <person name="Tungtrongchitr A."/>
            <person name="Zhong N."/>
            <person name="Liu Z."/>
            <person name="Tsui S."/>
        </authorList>
    </citation>
    <scope>NUCLEOTIDE SEQUENCE</scope>
    <source>
        <strain evidence="13">Derf</strain>
        <tissue evidence="13">Whole organism</tissue>
    </source>
</reference>
<evidence type="ECO:0000256" key="4">
    <source>
        <dbReference type="ARBA" id="ARBA00022692"/>
    </source>
</evidence>
<dbReference type="Pfam" id="PF10613">
    <property type="entry name" value="Lig_chan-Glu_bd"/>
    <property type="match status" value="1"/>
</dbReference>
<sequence>MSSSIWPLIRSLSKWMMILTTILIITISSKINSLHLNGVTLVPNHPRSDIYESFFHELITEISDVGQFSYQLRTLPEAIYGGEIGETIPQGLIGEIYENNADFIIADMEITSERKKFVQFTRPFMRSKLAVLIRKSSSSLLNNNSHGHNNNTDDLREILQRSKRIVIKGSMADRYFKTSRNPLVYHLLPYSIAQMDVAVNLVKSERDYALVSDNVRLDLIAANDCDLHVITARTENVKSFGYDFQLEYAIALAHNSSFFGYFEKSLEYLDETGRLESIIDQHWYNQCEQREQQIMQAQHQNDFPDLNDHFSSNNMTDFQENSSLSSTFSFVNLSCFIIYTIMISF</sequence>
<evidence type="ECO:0000256" key="11">
    <source>
        <dbReference type="ARBA" id="ARBA00023303"/>
    </source>
</evidence>
<comment type="subcellular location">
    <subcellularLocation>
        <location evidence="1">Membrane</location>
        <topology evidence="1">Multi-pass membrane protein</topology>
    </subcellularLocation>
</comment>
<reference evidence="13" key="1">
    <citation type="submission" date="2013-05" db="EMBL/GenBank/DDBJ databases">
        <authorList>
            <person name="Yim A.K.Y."/>
            <person name="Chan T.F."/>
            <person name="Ji K.M."/>
            <person name="Liu X.Y."/>
            <person name="Zhou J.W."/>
            <person name="Li R.Q."/>
            <person name="Yang K.Y."/>
            <person name="Li J."/>
            <person name="Li M."/>
            <person name="Law P.T.W."/>
            <person name="Wu Y.L."/>
            <person name="Cai Z.L."/>
            <person name="Qin H."/>
            <person name="Bao Y."/>
            <person name="Leung R.K.K."/>
            <person name="Ng P.K.S."/>
            <person name="Zou J."/>
            <person name="Zhong X.J."/>
            <person name="Ran P.X."/>
            <person name="Zhong N.S."/>
            <person name="Liu Z.G."/>
            <person name="Tsui S.K.W."/>
        </authorList>
    </citation>
    <scope>NUCLEOTIDE SEQUENCE</scope>
    <source>
        <strain evidence="13">Derf</strain>
        <tissue evidence="13">Whole organism</tissue>
    </source>
</reference>
<evidence type="ECO:0000256" key="1">
    <source>
        <dbReference type="ARBA" id="ARBA00004141"/>
    </source>
</evidence>
<evidence type="ECO:0000256" key="6">
    <source>
        <dbReference type="ARBA" id="ARBA00023065"/>
    </source>
</evidence>
<gene>
    <name evidence="13" type="primary">GRIK3</name>
    <name evidence="13" type="ORF">DERF_002527</name>
</gene>
<dbReference type="Gene3D" id="3.40.190.10">
    <property type="entry name" value="Periplasmic binding protein-like II"/>
    <property type="match status" value="2"/>
</dbReference>
<keyword evidence="10" id="KW-1071">Ligand-gated ion channel</keyword>
<keyword evidence="14" id="KW-1185">Reference proteome</keyword>
<keyword evidence="6" id="KW-0406">Ion transport</keyword>